<name>Q46Q91_CUPPJ</name>
<dbReference type="eggNOG" id="ENOG50337P3">
    <property type="taxonomic scope" value="Bacteria"/>
</dbReference>
<feature type="transmembrane region" description="Helical" evidence="1">
    <location>
        <begin position="172"/>
        <end position="188"/>
    </location>
</feature>
<sequence length="410" mass="46569">MFELLLLVTFAGLLTASRRPLGFGNPFQIYFFVWFSLLLGYYLSRDSFISMSVEFVLLILTAKLLALLIMILCCRGLQGRGPEIRRHGVIARKTRFIDLAQLVAIIALPLVYARATEIAGGESVFTVLGYIQLRAAMTEDGEGYGILAYLWVLSFVTTSVSIFLYRQSNLGFGRLWLSVAVSLCYCYLSTGRTYILFFLCLALVPLMNVGAIRMRGLLITLIIFIALSVFVAGMTAKGISADDGIVENVESFLESMKGYTIAPLLAFSRLVEWNPDLSWGENTFRLLISIQYALGISTLAPVALMKGYAFVPDPTNVYTVYEVYFRDFSYLGVLIPPVFLIVHYWLYRRARARGGVWIFYYSASVYPLVMQFFQDQYFSLLSTWIQVWFWYWLLTTPHRFSWKKGGLGHA</sequence>
<evidence type="ECO:0000313" key="2">
    <source>
        <dbReference type="EMBL" id="AAZ64693.1"/>
    </source>
</evidence>
<feature type="transmembrane region" description="Helical" evidence="1">
    <location>
        <begin position="146"/>
        <end position="165"/>
    </location>
</feature>
<feature type="transmembrane region" description="Helical" evidence="1">
    <location>
        <begin position="48"/>
        <end position="74"/>
    </location>
</feature>
<dbReference type="HOGENOM" id="CLU_697961_0_0_4"/>
<feature type="transmembrane region" description="Helical" evidence="1">
    <location>
        <begin position="376"/>
        <end position="394"/>
    </location>
</feature>
<dbReference type="OrthoDB" id="8604910at2"/>
<feature type="transmembrane region" description="Helical" evidence="1">
    <location>
        <begin position="354"/>
        <end position="370"/>
    </location>
</feature>
<feature type="transmembrane region" description="Helical" evidence="1">
    <location>
        <begin position="194"/>
        <end position="212"/>
    </location>
</feature>
<evidence type="ECO:0008006" key="3">
    <source>
        <dbReference type="Google" id="ProtNLM"/>
    </source>
</evidence>
<dbReference type="EMBL" id="CP000091">
    <property type="protein sequence ID" value="AAZ64693.1"/>
    <property type="molecule type" value="Genomic_DNA"/>
</dbReference>
<gene>
    <name evidence="2" type="ordered locus">Reut_B5348</name>
</gene>
<dbReference type="NCBIfam" id="TIGR04370">
    <property type="entry name" value="glyco_rpt_poly"/>
    <property type="match status" value="1"/>
</dbReference>
<proteinExistence type="predicted"/>
<evidence type="ECO:0000256" key="1">
    <source>
        <dbReference type="SAM" id="Phobius"/>
    </source>
</evidence>
<reference evidence="2" key="1">
    <citation type="submission" date="2005-08" db="EMBL/GenBank/DDBJ databases">
        <title>Complete sequence of chromosome 2 of Ralstonia eutropha JMP134.</title>
        <authorList>
            <person name="Copeland A."/>
            <person name="Lucas S."/>
            <person name="Lapidus A."/>
            <person name="Barry K."/>
            <person name="Detter J.C."/>
            <person name="Glavina T."/>
            <person name="Hammon N."/>
            <person name="Israni S."/>
            <person name="Pitluck S."/>
            <person name="Goltsman E."/>
            <person name="Martinez M."/>
            <person name="Schmutz J."/>
            <person name="Larimer F."/>
            <person name="Land M."/>
            <person name="Lykidis A."/>
            <person name="Richardson P."/>
        </authorList>
    </citation>
    <scope>NUCLEOTIDE SEQUENCE [LARGE SCALE GENOMIC DNA]</scope>
    <source>
        <strain evidence="2">JMP134</strain>
    </source>
</reference>
<dbReference type="KEGG" id="reu:Reut_B5348"/>
<dbReference type="AlphaFoldDB" id="Q46Q91"/>
<organism evidence="2">
    <name type="scientific">Cupriavidus pinatubonensis (strain JMP 134 / LMG 1197)</name>
    <name type="common">Cupriavidus necator (strain JMP 134)</name>
    <dbReference type="NCBI Taxonomy" id="264198"/>
    <lineage>
        <taxon>Bacteria</taxon>
        <taxon>Pseudomonadati</taxon>
        <taxon>Pseudomonadota</taxon>
        <taxon>Betaproteobacteria</taxon>
        <taxon>Burkholderiales</taxon>
        <taxon>Burkholderiaceae</taxon>
        <taxon>Cupriavidus</taxon>
    </lineage>
</organism>
<feature type="transmembrane region" description="Helical" evidence="1">
    <location>
        <begin position="95"/>
        <end position="115"/>
    </location>
</feature>
<keyword evidence="1" id="KW-0812">Transmembrane</keyword>
<protein>
    <recommendedName>
        <fullName evidence="3">Oligosaccharide repeat unit polymerase</fullName>
    </recommendedName>
</protein>
<keyword evidence="1" id="KW-1133">Transmembrane helix</keyword>
<keyword evidence="1" id="KW-0472">Membrane</keyword>
<feature type="transmembrane region" description="Helical" evidence="1">
    <location>
        <begin position="328"/>
        <end position="347"/>
    </location>
</feature>
<accession>Q46Q91</accession>
<dbReference type="STRING" id="264198.Reut_B5348"/>
<feature type="transmembrane region" description="Helical" evidence="1">
    <location>
        <begin position="217"/>
        <end position="236"/>
    </location>
</feature>